<sequence>MAEKILEKLDILDNHAKIILTQREKINWLQSGRRKKPLISPLTFDFQSEFEQPIAKSTLKTVSRITENKSYNIKKQERYVSFKSKPEHKKSHFEKSNLRPHFVSTQAKIQENKSIERLEPVKENLKSRSIRPFLYLKDTSEVENRSQELYSHNGPAYRRPFGSSAFSPVLSIRSNAYKKERDSTLSRAPAKKKPTVAFDSVGHLEDYRNRRKTSPTQMKDFNIQESKSSRNYQLSEHCSVRKKALLPLCFEDELKKSNAKIININSLKTAISQMESPIY</sequence>
<keyword evidence="2" id="KW-1185">Reference proteome</keyword>
<protein>
    <submittedName>
        <fullName evidence="1">Uncharacterized protein</fullName>
    </submittedName>
</protein>
<proteinExistence type="predicted"/>
<dbReference type="Proteomes" id="UP000007646">
    <property type="component" value="Unassembled WGS sequence"/>
</dbReference>
<dbReference type="HOGENOM" id="CLU_087163_0_0_1"/>
<dbReference type="Pfam" id="PF15078">
    <property type="entry name" value="DUF4545"/>
    <property type="match status" value="1"/>
</dbReference>
<reference evidence="1" key="3">
    <citation type="submission" date="2025-09" db="UniProtKB">
        <authorList>
            <consortium name="Ensembl"/>
        </authorList>
    </citation>
    <scope>IDENTIFICATION</scope>
    <source>
        <strain evidence="1">Isolate ISIS603380</strain>
    </source>
</reference>
<dbReference type="PANTHER" id="PTHR36873">
    <property type="entry name" value="HYPOTHETICAL GENE SUPPORTED BY BC079057"/>
    <property type="match status" value="1"/>
</dbReference>
<dbReference type="eggNOG" id="ENOG502SCCV">
    <property type="taxonomic scope" value="Eukaryota"/>
</dbReference>
<accession>G3TQB7</accession>
<evidence type="ECO:0000313" key="1">
    <source>
        <dbReference type="Ensembl" id="ENSLAFP00000017725.2"/>
    </source>
</evidence>
<name>G3TQB7_LOXAF</name>
<dbReference type="InterPro" id="IPR027847">
    <property type="entry name" value="DUF4545"/>
</dbReference>
<dbReference type="STRING" id="9785.ENSLAFP00000017725"/>
<dbReference type="InParanoid" id="G3TQB7"/>
<dbReference type="Ensembl" id="ENSLAFT00000021910.2">
    <property type="protein sequence ID" value="ENSLAFP00000017725.2"/>
    <property type="gene ID" value="ENSLAFG00000022401.2"/>
</dbReference>
<dbReference type="PANTHER" id="PTHR36873:SF1">
    <property type="entry name" value="HYPOTHETICAL GENE SUPPORTED BY BC079057"/>
    <property type="match status" value="1"/>
</dbReference>
<reference evidence="1 2" key="1">
    <citation type="submission" date="2009-06" db="EMBL/GenBank/DDBJ databases">
        <title>The Genome Sequence of Loxodonta africana (African elephant).</title>
        <authorList>
            <person name="Di Palma F."/>
            <person name="Heiman D."/>
            <person name="Young S."/>
            <person name="Johnson J."/>
            <person name="Lander E.S."/>
            <person name="Lindblad-Toh K."/>
        </authorList>
    </citation>
    <scope>NUCLEOTIDE SEQUENCE [LARGE SCALE GENOMIC DNA]</scope>
    <source>
        <strain evidence="1 2">Isolate ISIS603380</strain>
    </source>
</reference>
<dbReference type="AlphaFoldDB" id="G3TQB7"/>
<reference evidence="1" key="2">
    <citation type="submission" date="2025-08" db="UniProtKB">
        <authorList>
            <consortium name="Ensembl"/>
        </authorList>
    </citation>
    <scope>IDENTIFICATION</scope>
    <source>
        <strain evidence="1">Isolate ISIS603380</strain>
    </source>
</reference>
<organism evidence="1 2">
    <name type="scientific">Loxodonta africana</name>
    <name type="common">African elephant</name>
    <dbReference type="NCBI Taxonomy" id="9785"/>
    <lineage>
        <taxon>Eukaryota</taxon>
        <taxon>Metazoa</taxon>
        <taxon>Chordata</taxon>
        <taxon>Craniata</taxon>
        <taxon>Vertebrata</taxon>
        <taxon>Euteleostomi</taxon>
        <taxon>Mammalia</taxon>
        <taxon>Eutheria</taxon>
        <taxon>Afrotheria</taxon>
        <taxon>Proboscidea</taxon>
        <taxon>Elephantidae</taxon>
        <taxon>Loxodonta</taxon>
    </lineage>
</organism>
<dbReference type="GeneTree" id="ENSGT00390000010146"/>
<evidence type="ECO:0000313" key="2">
    <source>
        <dbReference type="Proteomes" id="UP000007646"/>
    </source>
</evidence>